<dbReference type="HOGENOM" id="CLU_048479_1_0_1"/>
<dbReference type="PANTHER" id="PTHR28110">
    <property type="entry name" value="TRANSMEMBRANE PROTEIN"/>
    <property type="match status" value="1"/>
</dbReference>
<dbReference type="GO" id="GO:0005737">
    <property type="term" value="C:cytoplasm"/>
    <property type="evidence" value="ECO:0007669"/>
    <property type="project" value="TreeGrafter"/>
</dbReference>
<name>A0A0D2AKM7_9PEZI</name>
<organism evidence="1 2">
    <name type="scientific">Verruconis gallopava</name>
    <dbReference type="NCBI Taxonomy" id="253628"/>
    <lineage>
        <taxon>Eukaryota</taxon>
        <taxon>Fungi</taxon>
        <taxon>Dikarya</taxon>
        <taxon>Ascomycota</taxon>
        <taxon>Pezizomycotina</taxon>
        <taxon>Dothideomycetes</taxon>
        <taxon>Pleosporomycetidae</taxon>
        <taxon>Venturiales</taxon>
        <taxon>Sympoventuriaceae</taxon>
        <taxon>Verruconis</taxon>
    </lineage>
</organism>
<evidence type="ECO:0000313" key="1">
    <source>
        <dbReference type="EMBL" id="KIV99553.1"/>
    </source>
</evidence>
<dbReference type="FunCoup" id="A0A0D2AKM7">
    <property type="interactions" value="57"/>
</dbReference>
<evidence type="ECO:0000313" key="2">
    <source>
        <dbReference type="Proteomes" id="UP000053259"/>
    </source>
</evidence>
<accession>A0A0D2AKM7</accession>
<proteinExistence type="predicted"/>
<dbReference type="EMBL" id="KN847576">
    <property type="protein sequence ID" value="KIV99553.1"/>
    <property type="molecule type" value="Genomic_DNA"/>
</dbReference>
<dbReference type="OrthoDB" id="4347at2759"/>
<dbReference type="InParanoid" id="A0A0D2AKM7"/>
<dbReference type="InterPro" id="IPR055323">
    <property type="entry name" value="C57A10.07/YOR238W"/>
</dbReference>
<dbReference type="Proteomes" id="UP000053259">
    <property type="component" value="Unassembled WGS sequence"/>
</dbReference>
<reference evidence="1 2" key="1">
    <citation type="submission" date="2015-01" db="EMBL/GenBank/DDBJ databases">
        <title>The Genome Sequence of Ochroconis gallopava CBS43764.</title>
        <authorList>
            <consortium name="The Broad Institute Genomics Platform"/>
            <person name="Cuomo C."/>
            <person name="de Hoog S."/>
            <person name="Gorbushina A."/>
            <person name="Stielow B."/>
            <person name="Teixiera M."/>
            <person name="Abouelleil A."/>
            <person name="Chapman S.B."/>
            <person name="Priest M."/>
            <person name="Young S.K."/>
            <person name="Wortman J."/>
            <person name="Nusbaum C."/>
            <person name="Birren B."/>
        </authorList>
    </citation>
    <scope>NUCLEOTIDE SEQUENCE [LARGE SCALE GENOMIC DNA]</scope>
    <source>
        <strain evidence="1 2">CBS 43764</strain>
    </source>
</reference>
<dbReference type="InterPro" id="IPR014729">
    <property type="entry name" value="Rossmann-like_a/b/a_fold"/>
</dbReference>
<dbReference type="PANTHER" id="PTHR28110:SF1">
    <property type="entry name" value="TRANSMEMBRANE PROTEIN"/>
    <property type="match status" value="1"/>
</dbReference>
<dbReference type="VEuPathDB" id="FungiDB:PV09_08853"/>
<dbReference type="Gene3D" id="3.40.50.620">
    <property type="entry name" value="HUPs"/>
    <property type="match status" value="1"/>
</dbReference>
<dbReference type="AlphaFoldDB" id="A0A0D2AKM7"/>
<dbReference type="GeneID" id="27316826"/>
<dbReference type="RefSeq" id="XP_016209423.1">
    <property type="nucleotide sequence ID" value="XM_016362815.1"/>
</dbReference>
<sequence length="259" mass="29293">MTRDAAVKDQRTHLVVLCCHAVYHGTHGRDPRKEENWALKPFQRGTDTKAGEHETFLQHAFAAVQLRNERSLVVFSGGPTDDAYPDLSEARSYLNAFEHWADAIGYAPSRDVLDGIALEEAATDSYQNVLFSILVFRRRTGHYPTSMTIITHAFKNDRFLRLHAKALKWPADRVKVLGINPPFTIAELESTEAGEKRNGFGPWETDLYGTASVLSSKRKARGWKEGKNSELAEGLEPVVQRLLLYQGREQVFPETLPWE</sequence>
<protein>
    <submittedName>
        <fullName evidence="1">Uncharacterized protein</fullName>
    </submittedName>
</protein>
<keyword evidence="2" id="KW-1185">Reference proteome</keyword>
<gene>
    <name evidence="1" type="ORF">PV09_08853</name>
</gene>